<name>A0ACA9Q574_9GLOM</name>
<reference evidence="1" key="1">
    <citation type="submission" date="2021-06" db="EMBL/GenBank/DDBJ databases">
        <authorList>
            <person name="Kallberg Y."/>
            <person name="Tangrot J."/>
            <person name="Rosling A."/>
        </authorList>
    </citation>
    <scope>NUCLEOTIDE SEQUENCE</scope>
    <source>
        <strain evidence="1">28 12/20/2015</strain>
    </source>
</reference>
<protein>
    <submittedName>
        <fullName evidence="1">17614_t:CDS:1</fullName>
    </submittedName>
</protein>
<accession>A0ACA9Q574</accession>
<dbReference type="Proteomes" id="UP000789366">
    <property type="component" value="Unassembled WGS sequence"/>
</dbReference>
<evidence type="ECO:0000313" key="2">
    <source>
        <dbReference type="Proteomes" id="UP000789366"/>
    </source>
</evidence>
<organism evidence="1 2">
    <name type="scientific">Cetraspora pellucida</name>
    <dbReference type="NCBI Taxonomy" id="1433469"/>
    <lineage>
        <taxon>Eukaryota</taxon>
        <taxon>Fungi</taxon>
        <taxon>Fungi incertae sedis</taxon>
        <taxon>Mucoromycota</taxon>
        <taxon>Glomeromycotina</taxon>
        <taxon>Glomeromycetes</taxon>
        <taxon>Diversisporales</taxon>
        <taxon>Gigasporaceae</taxon>
        <taxon>Cetraspora</taxon>
    </lineage>
</organism>
<feature type="non-terminal residue" evidence="1">
    <location>
        <position position="1"/>
    </location>
</feature>
<proteinExistence type="predicted"/>
<keyword evidence="2" id="KW-1185">Reference proteome</keyword>
<sequence>DPPDEESKNSDSEDIEKLSPIRTNNHRNRHDRDSKVESTQDIFLESLEYEESEIGELVIDLTENDPNITQAIDTYREMNNIQIPTKERLNDTQIIEIVIAEQLECEEGDSDDLDEEPPKISASEGTMEDLNDEDDE</sequence>
<gene>
    <name evidence="1" type="ORF">SPELUC_LOCUS13462</name>
</gene>
<evidence type="ECO:0000313" key="1">
    <source>
        <dbReference type="EMBL" id="CAG8736267.1"/>
    </source>
</evidence>
<dbReference type="EMBL" id="CAJVPW010035736">
    <property type="protein sequence ID" value="CAG8736267.1"/>
    <property type="molecule type" value="Genomic_DNA"/>
</dbReference>
<comment type="caution">
    <text evidence="1">The sequence shown here is derived from an EMBL/GenBank/DDBJ whole genome shotgun (WGS) entry which is preliminary data.</text>
</comment>